<keyword evidence="3" id="KW-0540">Nuclease</keyword>
<dbReference type="GO" id="GO:0004520">
    <property type="term" value="F:DNA endonuclease activity"/>
    <property type="evidence" value="ECO:0007669"/>
    <property type="project" value="TreeGrafter"/>
</dbReference>
<dbReference type="PANTHER" id="PTHR16171:SF7">
    <property type="entry name" value="DNA REPAIR PROTEIN RAD2"/>
    <property type="match status" value="1"/>
</dbReference>
<dbReference type="PRINTS" id="PR00853">
    <property type="entry name" value="XPGRADSUPER"/>
</dbReference>
<feature type="region of interest" description="Disordered" evidence="7">
    <location>
        <begin position="161"/>
        <end position="186"/>
    </location>
</feature>
<keyword evidence="5" id="KW-0234">DNA repair</keyword>
<dbReference type="PROSITE" id="PS00842">
    <property type="entry name" value="XPG_2"/>
    <property type="match status" value="1"/>
</dbReference>
<dbReference type="SMART" id="SM00484">
    <property type="entry name" value="XPGI"/>
    <property type="match status" value="1"/>
</dbReference>
<evidence type="ECO:0000313" key="11">
    <source>
        <dbReference type="Proteomes" id="UP001154078"/>
    </source>
</evidence>
<feature type="domain" description="XPG N-terminal" evidence="9">
    <location>
        <begin position="1"/>
        <end position="98"/>
    </location>
</feature>
<dbReference type="PROSITE" id="PS50330">
    <property type="entry name" value="UIM"/>
    <property type="match status" value="1"/>
</dbReference>
<dbReference type="SMART" id="SM00485">
    <property type="entry name" value="XPGN"/>
    <property type="match status" value="1"/>
</dbReference>
<dbReference type="Pfam" id="PF00752">
    <property type="entry name" value="XPG_N"/>
    <property type="match status" value="1"/>
</dbReference>
<dbReference type="Pfam" id="PF00867">
    <property type="entry name" value="XPG_I"/>
    <property type="match status" value="1"/>
</dbReference>
<dbReference type="Proteomes" id="UP001154078">
    <property type="component" value="Chromosome 5"/>
</dbReference>
<name>A0A9P0FJB7_BRAAE</name>
<evidence type="ECO:0000256" key="4">
    <source>
        <dbReference type="ARBA" id="ARBA00022763"/>
    </source>
</evidence>
<evidence type="ECO:0000259" key="9">
    <source>
        <dbReference type="SMART" id="SM00485"/>
    </source>
</evidence>
<dbReference type="GO" id="GO:0006289">
    <property type="term" value="P:nucleotide-excision repair"/>
    <property type="evidence" value="ECO:0007669"/>
    <property type="project" value="InterPro"/>
</dbReference>
<dbReference type="InterPro" id="IPR019974">
    <property type="entry name" value="XPG_CS"/>
</dbReference>
<keyword evidence="6" id="KW-0539">Nucleus</keyword>
<dbReference type="Gene3D" id="3.40.50.1010">
    <property type="entry name" value="5'-nuclease"/>
    <property type="match status" value="2"/>
</dbReference>
<evidence type="ECO:0000256" key="6">
    <source>
        <dbReference type="ARBA" id="ARBA00023242"/>
    </source>
</evidence>
<evidence type="ECO:0000256" key="3">
    <source>
        <dbReference type="ARBA" id="ARBA00022759"/>
    </source>
</evidence>
<gene>
    <name evidence="10" type="ORF">MELIAE_LOCUS8112</name>
</gene>
<dbReference type="InterPro" id="IPR029060">
    <property type="entry name" value="PIN-like_dom_sf"/>
</dbReference>
<dbReference type="EMBL" id="OV121136">
    <property type="protein sequence ID" value="CAH0557370.1"/>
    <property type="molecule type" value="Genomic_DNA"/>
</dbReference>
<feature type="compositionally biased region" description="Acidic residues" evidence="7">
    <location>
        <begin position="166"/>
        <end position="179"/>
    </location>
</feature>
<organism evidence="10 11">
    <name type="scientific">Brassicogethes aeneus</name>
    <name type="common">Rape pollen beetle</name>
    <name type="synonym">Meligethes aeneus</name>
    <dbReference type="NCBI Taxonomy" id="1431903"/>
    <lineage>
        <taxon>Eukaryota</taxon>
        <taxon>Metazoa</taxon>
        <taxon>Ecdysozoa</taxon>
        <taxon>Arthropoda</taxon>
        <taxon>Hexapoda</taxon>
        <taxon>Insecta</taxon>
        <taxon>Pterygota</taxon>
        <taxon>Neoptera</taxon>
        <taxon>Endopterygota</taxon>
        <taxon>Coleoptera</taxon>
        <taxon>Polyphaga</taxon>
        <taxon>Cucujiformia</taxon>
        <taxon>Nitidulidae</taxon>
        <taxon>Meligethinae</taxon>
        <taxon>Brassicogethes</taxon>
    </lineage>
</organism>
<dbReference type="CDD" id="cd09868">
    <property type="entry name" value="PIN_XPG_RAD2"/>
    <property type="match status" value="2"/>
</dbReference>
<keyword evidence="3" id="KW-0378">Hydrolase</keyword>
<evidence type="ECO:0000256" key="1">
    <source>
        <dbReference type="ARBA" id="ARBA00004123"/>
    </source>
</evidence>
<dbReference type="InterPro" id="IPR003903">
    <property type="entry name" value="UIM_dom"/>
</dbReference>
<accession>A0A9P0FJB7</accession>
<comment type="subcellular location">
    <subcellularLocation>
        <location evidence="1">Nucleus</location>
    </subcellularLocation>
</comment>
<keyword evidence="4" id="KW-0227">DNA damage</keyword>
<evidence type="ECO:0000259" key="8">
    <source>
        <dbReference type="SMART" id="SM00484"/>
    </source>
</evidence>
<evidence type="ECO:0000256" key="7">
    <source>
        <dbReference type="SAM" id="MobiDB-lite"/>
    </source>
</evidence>
<dbReference type="InterPro" id="IPR006084">
    <property type="entry name" value="XPG/Rad2"/>
</dbReference>
<dbReference type="GO" id="GO:0005634">
    <property type="term" value="C:nucleus"/>
    <property type="evidence" value="ECO:0007669"/>
    <property type="project" value="UniProtKB-SubCell"/>
</dbReference>
<dbReference type="GO" id="GO:0016788">
    <property type="term" value="F:hydrolase activity, acting on ester bonds"/>
    <property type="evidence" value="ECO:0007669"/>
    <property type="project" value="InterPro"/>
</dbReference>
<dbReference type="PROSITE" id="PS00841">
    <property type="entry name" value="XPG_1"/>
    <property type="match status" value="1"/>
</dbReference>
<evidence type="ECO:0000313" key="10">
    <source>
        <dbReference type="EMBL" id="CAH0557370.1"/>
    </source>
</evidence>
<feature type="domain" description="XPG-I" evidence="8">
    <location>
        <begin position="738"/>
        <end position="792"/>
    </location>
</feature>
<dbReference type="PRINTS" id="PR00066">
    <property type="entry name" value="XRODRMPGMNTG"/>
</dbReference>
<sequence length="792" mass="89907">MGVHGLWRLIEPSGKPVPLETLENKVLAVDVSIWLHQAIKGFQDAKGGSLPNAHLLGIYHRVCKLLYFKIKPIFVFDGGVPVLKKQTIERRNQFKQRNQNDANKIQEQLLNTILKHSAISKVLSDKAKAALESQTTKKISPIKNNKDERDNMFILPATEFDSTMSSDDDSEYLTEETTETDSSPTKQFDLHTIETKSSYFKSLPADVRHEILTDLKETRKQSSWGRLHELPSQSNDFSVFQMRRLLKRQEVQSALEEAEKEMGGHSLSLGELETILNDHGVITIENMGKRIASDENTRYLLIKDIKQAMEKAKNEQALQAIKEKEEVSKEGENGEISTSFEKKSEEKKIADEEFDEDLKLAIALSLQEGPSTSKVSMGPSKSTAVEEVKKNLQLSFIDENFDSDSSEDFEDVVEPKKPLTSAQSYMMEYSGLTPSEIAKIIDKNAVKGGKKIKNHIGDIKQNVNKEQNIAEETQSVAEIKQKSAEETLSDDEDSDFLEVSDAEELPIIVDNNKTNSKIEIVVDPNKSLEDDLFRDIFVNESNKKKIHLNEENDDKDKINAIEIVVNPIVTPEDDLFSDIFVDESNKKEVQFEKKYINITEENMKTIVDINPTKIENTESILEKDDQKLKSNKEEIIKVPEEKNVRTEVKNKGINFEVQNIKELTTPEIMETVNIDNNSKENKKSEVESISGLSETELKEMKDKLKNQQIDLLIEKSSKERMAKNISDQMYQEAQELLELFGVPYIIAPMEAEAQCAFLDDVNLTDGTITDDSDIWLFGGKTVYKNFLIRPSK</sequence>
<dbReference type="FunFam" id="3.40.50.1010:FF:000044">
    <property type="entry name" value="DNA repair endonuclease"/>
    <property type="match status" value="1"/>
</dbReference>
<dbReference type="GO" id="GO:0003697">
    <property type="term" value="F:single-stranded DNA binding"/>
    <property type="evidence" value="ECO:0007669"/>
    <property type="project" value="InterPro"/>
</dbReference>
<reference evidence="10" key="1">
    <citation type="submission" date="2021-12" db="EMBL/GenBank/DDBJ databases">
        <authorList>
            <person name="King R."/>
        </authorList>
    </citation>
    <scope>NUCLEOTIDE SEQUENCE</scope>
</reference>
<dbReference type="InterPro" id="IPR001044">
    <property type="entry name" value="XPG/Rad2_eukaryotes"/>
</dbReference>
<keyword evidence="3" id="KW-0255">Endonuclease</keyword>
<dbReference type="AlphaFoldDB" id="A0A9P0FJB7"/>
<dbReference type="InterPro" id="IPR006086">
    <property type="entry name" value="XPG-I_dom"/>
</dbReference>
<evidence type="ECO:0000256" key="2">
    <source>
        <dbReference type="ARBA" id="ARBA00005283"/>
    </source>
</evidence>
<feature type="region of interest" description="Disordered" evidence="7">
    <location>
        <begin position="325"/>
        <end position="348"/>
    </location>
</feature>
<dbReference type="SUPFAM" id="SSF88723">
    <property type="entry name" value="PIN domain-like"/>
    <property type="match status" value="1"/>
</dbReference>
<evidence type="ECO:0000256" key="5">
    <source>
        <dbReference type="ARBA" id="ARBA00023204"/>
    </source>
</evidence>
<dbReference type="OrthoDB" id="31113at2759"/>
<comment type="similarity">
    <text evidence="2">Belongs to the XPG/RAD2 endonuclease family. XPG subfamily.</text>
</comment>
<dbReference type="InterPro" id="IPR006085">
    <property type="entry name" value="XPG_DNA_repair_N"/>
</dbReference>
<keyword evidence="11" id="KW-1185">Reference proteome</keyword>
<dbReference type="PANTHER" id="PTHR16171">
    <property type="entry name" value="DNA REPAIR PROTEIN COMPLEMENTING XP-G CELLS-RELATED"/>
    <property type="match status" value="1"/>
</dbReference>
<proteinExistence type="inferred from homology"/>
<protein>
    <submittedName>
        <fullName evidence="10">Uncharacterized protein</fullName>
    </submittedName>
</protein>